<proteinExistence type="predicted"/>
<accession>A0A840YLM7</accession>
<name>A0A840YLM7_9PROT</name>
<dbReference type="PANTHER" id="PTHR47652:SF3">
    <property type="entry name" value="MITOCHONDRIAL IMPORT INNER MEMBRANE TRANSLOCASE SUBUNIT TIM44"/>
    <property type="match status" value="1"/>
</dbReference>
<dbReference type="RefSeq" id="WP_184520499.1">
    <property type="nucleotide sequence ID" value="NZ_JACIJD010000016.1"/>
</dbReference>
<dbReference type="AlphaFoldDB" id="A0A840YLM7"/>
<sequence length="401" mass="40043">MSGTTMNPGDKSAREIESEVERTRSNVSDTLDALRGKLAPGQMMDQAIDQIADYARGSGGAEFARNLGSSVRDNPLPVALIGAGIAWLLLSNNKSSGTAVRSTYDTGPRLLPPPETDAYVGSAQTGAYVGSMPVGRARTGGTRARVSDMVDNTTARAGEAADAVGDAASRAASAVGGAASGAASAISDAASDAATATTDVFHRTASAASDAASRAAAAGSDIVDGVADAANRAMHGIGSLTHRAAGAAGGGMDAASRQASMAARGVGQLSEAQPLLLGALGLALGAAIGAILPRTRAEDQLMGEARDSVAGRVGEVARETYDNVRTAAEDGIEQVQEQLATSYSEAKEGLDKGGLSAAGEVLGKVASDVTHVAGEALRDVAGEAKRNVEEAGATPDAPRQG</sequence>
<evidence type="ECO:0000256" key="1">
    <source>
        <dbReference type="SAM" id="MobiDB-lite"/>
    </source>
</evidence>
<gene>
    <name evidence="2" type="ORF">FHS87_003349</name>
</gene>
<dbReference type="EMBL" id="JACIJD010000016">
    <property type="protein sequence ID" value="MBB5695294.1"/>
    <property type="molecule type" value="Genomic_DNA"/>
</dbReference>
<protein>
    <recommendedName>
        <fullName evidence="4">DUF3618 domain-containing protein</fullName>
    </recommendedName>
</protein>
<organism evidence="2 3">
    <name type="scientific">Muricoccus pecuniae</name>
    <dbReference type="NCBI Taxonomy" id="693023"/>
    <lineage>
        <taxon>Bacteria</taxon>
        <taxon>Pseudomonadati</taxon>
        <taxon>Pseudomonadota</taxon>
        <taxon>Alphaproteobacteria</taxon>
        <taxon>Acetobacterales</taxon>
        <taxon>Roseomonadaceae</taxon>
        <taxon>Muricoccus</taxon>
    </lineage>
</organism>
<dbReference type="Proteomes" id="UP000580654">
    <property type="component" value="Unassembled WGS sequence"/>
</dbReference>
<reference evidence="2 3" key="1">
    <citation type="submission" date="2020-08" db="EMBL/GenBank/DDBJ databases">
        <title>Genomic Encyclopedia of Type Strains, Phase IV (KMG-IV): sequencing the most valuable type-strain genomes for metagenomic binning, comparative biology and taxonomic classification.</title>
        <authorList>
            <person name="Goeker M."/>
        </authorList>
    </citation>
    <scope>NUCLEOTIDE SEQUENCE [LARGE SCALE GENOMIC DNA]</scope>
    <source>
        <strain evidence="2 3">DSM 25622</strain>
    </source>
</reference>
<keyword evidence="3" id="KW-1185">Reference proteome</keyword>
<feature type="compositionally biased region" description="Basic and acidic residues" evidence="1">
    <location>
        <begin position="11"/>
        <end position="24"/>
    </location>
</feature>
<evidence type="ECO:0008006" key="4">
    <source>
        <dbReference type="Google" id="ProtNLM"/>
    </source>
</evidence>
<comment type="caution">
    <text evidence="2">The sequence shown here is derived from an EMBL/GenBank/DDBJ whole genome shotgun (WGS) entry which is preliminary data.</text>
</comment>
<dbReference type="Pfam" id="PF12277">
    <property type="entry name" value="DUF3618"/>
    <property type="match status" value="1"/>
</dbReference>
<dbReference type="InterPro" id="IPR022062">
    <property type="entry name" value="DUF3618"/>
</dbReference>
<evidence type="ECO:0000313" key="2">
    <source>
        <dbReference type="EMBL" id="MBB5695294.1"/>
    </source>
</evidence>
<feature type="region of interest" description="Disordered" evidence="1">
    <location>
        <begin position="1"/>
        <end position="27"/>
    </location>
</feature>
<evidence type="ECO:0000313" key="3">
    <source>
        <dbReference type="Proteomes" id="UP000580654"/>
    </source>
</evidence>
<dbReference type="PANTHER" id="PTHR47652">
    <property type="entry name" value="MITOCHONDRIAL IMPORT INNER MEMBRANE TRANSLOCASE SUBUNIT TIM44"/>
    <property type="match status" value="1"/>
</dbReference>